<evidence type="ECO:0000313" key="2">
    <source>
        <dbReference type="EMBL" id="EMI53604.1"/>
    </source>
</evidence>
<evidence type="ECO:0000256" key="1">
    <source>
        <dbReference type="SAM" id="MobiDB-lite"/>
    </source>
</evidence>
<gene>
    <name evidence="2" type="ORF">RSSM_04944</name>
</gene>
<dbReference type="EMBL" id="ANOH01000341">
    <property type="protein sequence ID" value="EMI53604.1"/>
    <property type="molecule type" value="Genomic_DNA"/>
</dbReference>
<name>M5TX35_9BACT</name>
<accession>M5TX35</accession>
<proteinExistence type="predicted"/>
<feature type="region of interest" description="Disordered" evidence="1">
    <location>
        <begin position="1"/>
        <end position="33"/>
    </location>
</feature>
<comment type="caution">
    <text evidence="2">The sequence shown here is derived from an EMBL/GenBank/DDBJ whole genome shotgun (WGS) entry which is preliminary data.</text>
</comment>
<organism evidence="2 3">
    <name type="scientific">Rhodopirellula sallentina SM41</name>
    <dbReference type="NCBI Taxonomy" id="1263870"/>
    <lineage>
        <taxon>Bacteria</taxon>
        <taxon>Pseudomonadati</taxon>
        <taxon>Planctomycetota</taxon>
        <taxon>Planctomycetia</taxon>
        <taxon>Pirellulales</taxon>
        <taxon>Pirellulaceae</taxon>
        <taxon>Rhodopirellula</taxon>
    </lineage>
</organism>
<reference evidence="2 3" key="1">
    <citation type="journal article" date="2013" name="Mar. Genomics">
        <title>Expression of sulfatases in Rhodopirellula baltica and the diversity of sulfatases in the genus Rhodopirellula.</title>
        <authorList>
            <person name="Wegner C.E."/>
            <person name="Richter-Heitmann T."/>
            <person name="Klindworth A."/>
            <person name="Klockow C."/>
            <person name="Richter M."/>
            <person name="Achstetter T."/>
            <person name="Glockner F.O."/>
            <person name="Harder J."/>
        </authorList>
    </citation>
    <scope>NUCLEOTIDE SEQUENCE [LARGE SCALE GENOMIC DNA]</scope>
    <source>
        <strain evidence="2 3">SM41</strain>
    </source>
</reference>
<protein>
    <submittedName>
        <fullName evidence="2">Uncharacterized protein</fullName>
    </submittedName>
</protein>
<evidence type="ECO:0000313" key="3">
    <source>
        <dbReference type="Proteomes" id="UP000011885"/>
    </source>
</evidence>
<sequence length="56" mass="6323">MMMWPGSPDFGGLNSGESSNHDRPVKFQNSLRTHPKNSVDRSFLVTLWNPRLLPIG</sequence>
<dbReference type="Proteomes" id="UP000011885">
    <property type="component" value="Unassembled WGS sequence"/>
</dbReference>
<keyword evidence="3" id="KW-1185">Reference proteome</keyword>
<dbReference type="AlphaFoldDB" id="M5TX35"/>
<dbReference type="PATRIC" id="fig|1263870.3.peg.5230"/>